<accession>A0A6J4LH24</accession>
<dbReference type="PANTHER" id="PTHR43312">
    <property type="entry name" value="D-THREO-ALDOSE 1-DEHYDROGENASE"/>
    <property type="match status" value="1"/>
</dbReference>
<sequence>MRYRTFPGTSITVSEVGFGTWTLATGWWGEKTDAEAVAMLRRSLDEFGVTFFDAADTYGNGRSERQLAEAFRGRRAEVVYATKVGYDIYDEAAAAARRGQSELPQRVDGPYLRMAVDRCLERLETDYIDVLQLHNVKMEHVRDAEVWGTLRALKHEGKIRAWGAAFGPAIGWLYEAVELCEREPDVNTIQMIWNVLEQHPGTPMIAAAERHAPNCSFNIRVTHASGMLEGHYTEDTVFASNDHRRHRPRSWLTNGLRKIRTLDFLTERMTLGQAALKWLLAEPRVTTTLPNIYDDAQLQEFAEASDRPDLTREQLARVAELAATNFGVDEPPMAYKGTMTRDTAAAPGAARTPDAAPAAV</sequence>
<dbReference type="AlphaFoldDB" id="A0A6J4LH24"/>
<evidence type="ECO:0000259" key="1">
    <source>
        <dbReference type="Pfam" id="PF00248"/>
    </source>
</evidence>
<dbReference type="InterPro" id="IPR053135">
    <property type="entry name" value="AKR2_Oxidoreductase"/>
</dbReference>
<dbReference type="CDD" id="cd19086">
    <property type="entry name" value="AKR_AKR11C1"/>
    <property type="match status" value="1"/>
</dbReference>
<dbReference type="InterPro" id="IPR023210">
    <property type="entry name" value="NADP_OxRdtase_dom"/>
</dbReference>
<evidence type="ECO:0000313" key="2">
    <source>
        <dbReference type="EMBL" id="CAA9333521.1"/>
    </source>
</evidence>
<feature type="domain" description="NADP-dependent oxidoreductase" evidence="1">
    <location>
        <begin position="16"/>
        <end position="321"/>
    </location>
</feature>
<name>A0A6J4LH24_9BACT</name>
<dbReference type="Gene3D" id="3.20.20.100">
    <property type="entry name" value="NADP-dependent oxidoreductase domain"/>
    <property type="match status" value="1"/>
</dbReference>
<reference evidence="2" key="1">
    <citation type="submission" date="2020-02" db="EMBL/GenBank/DDBJ databases">
        <authorList>
            <person name="Meier V. D."/>
        </authorList>
    </citation>
    <scope>NUCLEOTIDE SEQUENCE</scope>
    <source>
        <strain evidence="2">AVDCRST_MAG11</strain>
    </source>
</reference>
<dbReference type="PANTHER" id="PTHR43312:SF1">
    <property type="entry name" value="NADP-DEPENDENT OXIDOREDUCTASE DOMAIN-CONTAINING PROTEIN"/>
    <property type="match status" value="1"/>
</dbReference>
<proteinExistence type="predicted"/>
<organism evidence="2">
    <name type="scientific">uncultured Gemmatimonadaceae bacterium</name>
    <dbReference type="NCBI Taxonomy" id="246130"/>
    <lineage>
        <taxon>Bacteria</taxon>
        <taxon>Pseudomonadati</taxon>
        <taxon>Gemmatimonadota</taxon>
        <taxon>Gemmatimonadia</taxon>
        <taxon>Gemmatimonadales</taxon>
        <taxon>Gemmatimonadaceae</taxon>
        <taxon>environmental samples</taxon>
    </lineage>
</organism>
<gene>
    <name evidence="2" type="ORF">AVDCRST_MAG11-2589</name>
</gene>
<dbReference type="InterPro" id="IPR036812">
    <property type="entry name" value="NAD(P)_OxRdtase_dom_sf"/>
</dbReference>
<protein>
    <recommendedName>
        <fullName evidence="1">NADP-dependent oxidoreductase domain-containing protein</fullName>
    </recommendedName>
</protein>
<dbReference type="EMBL" id="CADCTU010000575">
    <property type="protein sequence ID" value="CAA9333521.1"/>
    <property type="molecule type" value="Genomic_DNA"/>
</dbReference>
<dbReference type="SUPFAM" id="SSF51430">
    <property type="entry name" value="NAD(P)-linked oxidoreductase"/>
    <property type="match status" value="1"/>
</dbReference>
<dbReference type="Pfam" id="PF00248">
    <property type="entry name" value="Aldo_ket_red"/>
    <property type="match status" value="1"/>
</dbReference>